<protein>
    <submittedName>
        <fullName evidence="2">Uncharacterized protein</fullName>
    </submittedName>
</protein>
<dbReference type="AlphaFoldDB" id="A0A3S9VTP2"/>
<organism evidence="2 3">
    <name type="scientific">Butyricimonas faecalis</name>
    <dbReference type="NCBI Taxonomy" id="2093856"/>
    <lineage>
        <taxon>Bacteria</taxon>
        <taxon>Pseudomonadati</taxon>
        <taxon>Bacteroidota</taxon>
        <taxon>Bacteroidia</taxon>
        <taxon>Bacteroidales</taxon>
        <taxon>Odoribacteraceae</taxon>
        <taxon>Butyricimonas</taxon>
    </lineage>
</organism>
<evidence type="ECO:0000313" key="3">
    <source>
        <dbReference type="Proteomes" id="UP000270673"/>
    </source>
</evidence>
<gene>
    <name evidence="2" type="ORF">D8S85_10480</name>
</gene>
<sequence length="93" mass="10102">MLIKKVAKKVVKKFGKGGNFALSLHPLKRNGGRDEGTASSRGGGVLEVLTTIFPVEGSFKRGARKKSSKKLRERFGGKRENALSLQPLSLHGR</sequence>
<keyword evidence="3" id="KW-1185">Reference proteome</keyword>
<dbReference type="KEGG" id="buy:D8S85_10480"/>
<evidence type="ECO:0000313" key="2">
    <source>
        <dbReference type="EMBL" id="AZS29927.1"/>
    </source>
</evidence>
<evidence type="ECO:0000256" key="1">
    <source>
        <dbReference type="SAM" id="MobiDB-lite"/>
    </source>
</evidence>
<dbReference type="EMBL" id="CP032819">
    <property type="protein sequence ID" value="AZS29927.1"/>
    <property type="molecule type" value="Genomic_DNA"/>
</dbReference>
<proteinExistence type="predicted"/>
<accession>A0A3S9VTP2</accession>
<feature type="compositionally biased region" description="Basic residues" evidence="1">
    <location>
        <begin position="61"/>
        <end position="72"/>
    </location>
</feature>
<dbReference type="Proteomes" id="UP000270673">
    <property type="component" value="Chromosome"/>
</dbReference>
<reference evidence="2 3" key="1">
    <citation type="submission" date="2018-10" db="EMBL/GenBank/DDBJ databases">
        <title>Butyricimonas faecalis sp. nov., isolated from human faeces and emended description of the genus Butyricimonas.</title>
        <authorList>
            <person name="Le Roy T."/>
            <person name="Van der Smissen P."/>
            <person name="Paquot A."/>
            <person name="Delzenne N."/>
            <person name="Muccioli G."/>
            <person name="Collet J.-F."/>
            <person name="Cani P.D."/>
        </authorList>
    </citation>
    <scope>NUCLEOTIDE SEQUENCE [LARGE SCALE GENOMIC DNA]</scope>
    <source>
        <strain evidence="2 3">H184</strain>
    </source>
</reference>
<feature type="region of interest" description="Disordered" evidence="1">
    <location>
        <begin position="60"/>
        <end position="93"/>
    </location>
</feature>
<name>A0A3S9VTP2_9BACT</name>